<evidence type="ECO:0000256" key="1">
    <source>
        <dbReference type="SAM" id="MobiDB-lite"/>
    </source>
</evidence>
<feature type="compositionally biased region" description="Basic and acidic residues" evidence="1">
    <location>
        <begin position="347"/>
        <end position="374"/>
    </location>
</feature>
<feature type="region of interest" description="Disordered" evidence="1">
    <location>
        <begin position="1"/>
        <end position="34"/>
    </location>
</feature>
<keyword evidence="4" id="KW-1185">Reference proteome</keyword>
<name>A0AAV9JCN7_9PEZI</name>
<reference evidence="3 4" key="1">
    <citation type="submission" date="2021-11" db="EMBL/GenBank/DDBJ databases">
        <title>Black yeast isolated from Biological Soil Crust.</title>
        <authorList>
            <person name="Kurbessoian T."/>
        </authorList>
    </citation>
    <scope>NUCLEOTIDE SEQUENCE [LARGE SCALE GENOMIC DNA]</scope>
    <source>
        <strain evidence="3 4">CCFEE 5522</strain>
    </source>
</reference>
<sequence>MAEADLLKPSDAGTQRDYDSIASDGYSRSGASDIDDDIEPEVIFRLTVHLHGKPVELPFYHADATMQDLSDTVAEELRIPLTNQKFLITPKTGLLKPPFKDPDLSLQSLNDKKIVLMGATTAEVEELESDISERNARMNKRRDALRAGRKVKASKNRDWKKVQDEARYTFHTLRPLLYLPKPEKSLRFLERLSDDAGIKTSMRKHGFSVGLLTEMNPAEHTTHESKTLGLNRNRGEVIELRLRTDSYDGYRDYKVIRKTLCHELAHNVWGDHDRNFWNLCKEIEAEVEKNDWRRGGHSVGDEEFFNPEDEGVDEEADGGGWNGGEYVLGGGEASSSAAAAAASGEPMSRREIMARAAEERMRKQDEAKASEQHARGAPKQ</sequence>
<protein>
    <recommendedName>
        <fullName evidence="2">WLM domain-containing protein</fullName>
    </recommendedName>
</protein>
<dbReference type="InterPro" id="IPR013536">
    <property type="entry name" value="WLM_dom"/>
</dbReference>
<dbReference type="PANTHER" id="PTHR47795">
    <property type="entry name" value="UBIQUITIN AND WLM DOMAIN-CONTAINING METALLOPROTEASE SPCC1442.07C"/>
    <property type="match status" value="1"/>
</dbReference>
<dbReference type="EMBL" id="JAVFHQ010000039">
    <property type="protein sequence ID" value="KAK4542727.1"/>
    <property type="molecule type" value="Genomic_DNA"/>
</dbReference>
<evidence type="ECO:0000259" key="2">
    <source>
        <dbReference type="PROSITE" id="PS51397"/>
    </source>
</evidence>
<dbReference type="AlphaFoldDB" id="A0AAV9JCN7"/>
<dbReference type="PANTHER" id="PTHR47795:SF1">
    <property type="entry name" value="DNA-DEPENDENT METALLOPROTEASE WSS1 HOMOLOG 2"/>
    <property type="match status" value="1"/>
</dbReference>
<evidence type="ECO:0000313" key="3">
    <source>
        <dbReference type="EMBL" id="KAK4542727.1"/>
    </source>
</evidence>
<organism evidence="3 4">
    <name type="scientific">Oleoguttula mirabilis</name>
    <dbReference type="NCBI Taxonomy" id="1507867"/>
    <lineage>
        <taxon>Eukaryota</taxon>
        <taxon>Fungi</taxon>
        <taxon>Dikarya</taxon>
        <taxon>Ascomycota</taxon>
        <taxon>Pezizomycotina</taxon>
        <taxon>Dothideomycetes</taxon>
        <taxon>Dothideomycetidae</taxon>
        <taxon>Mycosphaerellales</taxon>
        <taxon>Teratosphaeriaceae</taxon>
        <taxon>Oleoguttula</taxon>
    </lineage>
</organism>
<feature type="region of interest" description="Disordered" evidence="1">
    <location>
        <begin position="298"/>
        <end position="380"/>
    </location>
</feature>
<proteinExistence type="predicted"/>
<gene>
    <name evidence="3" type="ORF">LTR36_006299</name>
</gene>
<dbReference type="PROSITE" id="PS51397">
    <property type="entry name" value="WLM"/>
    <property type="match status" value="1"/>
</dbReference>
<feature type="compositionally biased region" description="Basic and acidic residues" evidence="1">
    <location>
        <begin position="1"/>
        <end position="19"/>
    </location>
</feature>
<feature type="compositionally biased region" description="Acidic residues" evidence="1">
    <location>
        <begin position="301"/>
        <end position="317"/>
    </location>
</feature>
<accession>A0AAV9JCN7</accession>
<feature type="compositionally biased region" description="Gly residues" evidence="1">
    <location>
        <begin position="318"/>
        <end position="332"/>
    </location>
</feature>
<dbReference type="GO" id="GO:0070628">
    <property type="term" value="F:proteasome binding"/>
    <property type="evidence" value="ECO:0007669"/>
    <property type="project" value="TreeGrafter"/>
</dbReference>
<dbReference type="Proteomes" id="UP001324427">
    <property type="component" value="Unassembled WGS sequence"/>
</dbReference>
<comment type="caution">
    <text evidence="3">The sequence shown here is derived from an EMBL/GenBank/DDBJ whole genome shotgun (WGS) entry which is preliminary data.</text>
</comment>
<dbReference type="Pfam" id="PF08325">
    <property type="entry name" value="WLM"/>
    <property type="match status" value="1"/>
</dbReference>
<feature type="domain" description="WLM" evidence="2">
    <location>
        <begin position="161"/>
        <end position="362"/>
    </location>
</feature>
<evidence type="ECO:0000313" key="4">
    <source>
        <dbReference type="Proteomes" id="UP001324427"/>
    </source>
</evidence>
<feature type="compositionally biased region" description="Low complexity" evidence="1">
    <location>
        <begin position="333"/>
        <end position="345"/>
    </location>
</feature>